<keyword evidence="6" id="KW-1133">Transmembrane helix</keyword>
<keyword evidence="7" id="KW-0915">Sodium</keyword>
<dbReference type="eggNOG" id="KOG4294">
    <property type="taxonomic scope" value="Eukaryota"/>
</dbReference>
<evidence type="ECO:0000256" key="8">
    <source>
        <dbReference type="ARBA" id="ARBA00023065"/>
    </source>
</evidence>
<evidence type="ECO:0000256" key="6">
    <source>
        <dbReference type="ARBA" id="ARBA00022989"/>
    </source>
</evidence>
<dbReference type="Proteomes" id="UP000002320">
    <property type="component" value="Unassembled WGS sequence"/>
</dbReference>
<organism>
    <name type="scientific">Culex quinquefasciatus</name>
    <name type="common">Southern house mosquito</name>
    <name type="synonym">Culex pungens</name>
    <dbReference type="NCBI Taxonomy" id="7176"/>
    <lineage>
        <taxon>Eukaryota</taxon>
        <taxon>Metazoa</taxon>
        <taxon>Ecdysozoa</taxon>
        <taxon>Arthropoda</taxon>
        <taxon>Hexapoda</taxon>
        <taxon>Insecta</taxon>
        <taxon>Pterygota</taxon>
        <taxon>Neoptera</taxon>
        <taxon>Endopterygota</taxon>
        <taxon>Diptera</taxon>
        <taxon>Nematocera</taxon>
        <taxon>Culicoidea</taxon>
        <taxon>Culicidae</taxon>
        <taxon>Culicinae</taxon>
        <taxon>Culicini</taxon>
        <taxon>Culex</taxon>
        <taxon>Culex</taxon>
    </lineage>
</organism>
<protein>
    <submittedName>
        <fullName evidence="13 14">Pickpocket</fullName>
    </submittedName>
</protein>
<reference evidence="14" key="2">
    <citation type="submission" date="2021-02" db="UniProtKB">
        <authorList>
            <consortium name="EnsemblMetazoa"/>
        </authorList>
    </citation>
    <scope>IDENTIFICATION</scope>
    <source>
        <strain evidence="14">JHB</strain>
    </source>
</reference>
<dbReference type="InterPro" id="IPR001873">
    <property type="entry name" value="ENaC"/>
</dbReference>
<reference evidence="13" key="1">
    <citation type="submission" date="2007-03" db="EMBL/GenBank/DDBJ databases">
        <title>Annotation of Culex pipiens quinquefasciatus.</title>
        <authorList>
            <consortium name="The Broad Institute Genome Sequencing Platform"/>
            <person name="Atkinson P.W."/>
            <person name="Hemingway J."/>
            <person name="Christensen B.M."/>
            <person name="Higgs S."/>
            <person name="Kodira C."/>
            <person name="Hannick L."/>
            <person name="Megy K."/>
            <person name="O'Leary S."/>
            <person name="Pearson M."/>
            <person name="Haas B.J."/>
            <person name="Mauceli E."/>
            <person name="Wortman J.R."/>
            <person name="Lee N.H."/>
            <person name="Guigo R."/>
            <person name="Stanke M."/>
            <person name="Alvarado L."/>
            <person name="Amedeo P."/>
            <person name="Antoine C.H."/>
            <person name="Arensburger P."/>
            <person name="Bidwell S.L."/>
            <person name="Crawford M."/>
            <person name="Camaro F."/>
            <person name="Devon K."/>
            <person name="Engels R."/>
            <person name="Hammond M."/>
            <person name="Howarth C."/>
            <person name="Koehrsen M."/>
            <person name="Lawson D."/>
            <person name="Montgomery P."/>
            <person name="Nene V."/>
            <person name="Nusbaum C."/>
            <person name="Puiu D."/>
            <person name="Romero-Severson J."/>
            <person name="Severson D.W."/>
            <person name="Shumway M."/>
            <person name="Sisk P."/>
            <person name="Stolte C."/>
            <person name="Zeng Q."/>
            <person name="Eisenstadt E."/>
            <person name="Fraser-Liggett C."/>
            <person name="Strausberg R."/>
            <person name="Galagan J."/>
            <person name="Birren B."/>
            <person name="Collins F.H."/>
        </authorList>
    </citation>
    <scope>NUCLEOTIDE SEQUENCE [LARGE SCALE GENOMIC DNA]</scope>
    <source>
        <strain evidence="13">JHB</strain>
    </source>
</reference>
<dbReference type="VEuPathDB" id="VectorBase:CPIJ003813"/>
<keyword evidence="10 12" id="KW-0739">Sodium transport</keyword>
<evidence type="ECO:0000256" key="1">
    <source>
        <dbReference type="ARBA" id="ARBA00004141"/>
    </source>
</evidence>
<dbReference type="KEGG" id="cqu:CpipJ_CPIJ003813"/>
<keyword evidence="9" id="KW-0472">Membrane</keyword>
<keyword evidence="4 12" id="KW-0894">Sodium channel</keyword>
<evidence type="ECO:0000256" key="9">
    <source>
        <dbReference type="ARBA" id="ARBA00023136"/>
    </source>
</evidence>
<evidence type="ECO:0000256" key="3">
    <source>
        <dbReference type="ARBA" id="ARBA00022448"/>
    </source>
</evidence>
<keyword evidence="11 12" id="KW-0407">Ion channel</keyword>
<gene>
    <name evidence="14" type="primary">6035153</name>
    <name evidence="13" type="ORF">CpipJ_CPIJ003813</name>
</gene>
<keyword evidence="5 12" id="KW-0812">Transmembrane</keyword>
<keyword evidence="3 12" id="KW-0813">Transport</keyword>
<accession>B0W9K2</accession>
<dbReference type="InParanoid" id="B0W9K2"/>
<evidence type="ECO:0000256" key="5">
    <source>
        <dbReference type="ARBA" id="ARBA00022692"/>
    </source>
</evidence>
<evidence type="ECO:0000256" key="2">
    <source>
        <dbReference type="ARBA" id="ARBA00007193"/>
    </source>
</evidence>
<dbReference type="HOGENOM" id="CLU_1612432_0_0_1"/>
<dbReference type="Pfam" id="PF00858">
    <property type="entry name" value="ASC"/>
    <property type="match status" value="1"/>
</dbReference>
<proteinExistence type="inferred from homology"/>
<evidence type="ECO:0000313" key="13">
    <source>
        <dbReference type="EMBL" id="EDS40227.1"/>
    </source>
</evidence>
<sequence>MADGTAKGCRIWYLDVEDVLYIDVVLSGRPLMTLFSCIPALTSRAGITAGIKATNKGQSAQKQLRQPAQTRICVQLQEAALDRGIECFLRSSVKSSALSMYDCGKLIDGMYRKWDENPVIVTFDKVTPVWAIPFPAVTICSETKVVWSKVNYVTLVQTLITSITW</sequence>
<evidence type="ECO:0000256" key="12">
    <source>
        <dbReference type="RuleBase" id="RU000679"/>
    </source>
</evidence>
<evidence type="ECO:0000256" key="10">
    <source>
        <dbReference type="ARBA" id="ARBA00023201"/>
    </source>
</evidence>
<evidence type="ECO:0000256" key="7">
    <source>
        <dbReference type="ARBA" id="ARBA00023053"/>
    </source>
</evidence>
<dbReference type="EMBL" id="DS231864">
    <property type="protein sequence ID" value="EDS40227.1"/>
    <property type="molecule type" value="Genomic_DNA"/>
</dbReference>
<dbReference type="GO" id="GO:0016020">
    <property type="term" value="C:membrane"/>
    <property type="evidence" value="ECO:0007669"/>
    <property type="project" value="UniProtKB-SubCell"/>
</dbReference>
<evidence type="ECO:0000256" key="4">
    <source>
        <dbReference type="ARBA" id="ARBA00022461"/>
    </source>
</evidence>
<evidence type="ECO:0000313" key="15">
    <source>
        <dbReference type="Proteomes" id="UP000002320"/>
    </source>
</evidence>
<evidence type="ECO:0000256" key="11">
    <source>
        <dbReference type="ARBA" id="ARBA00023303"/>
    </source>
</evidence>
<keyword evidence="15" id="KW-1185">Reference proteome</keyword>
<dbReference type="GO" id="GO:0005272">
    <property type="term" value="F:sodium channel activity"/>
    <property type="evidence" value="ECO:0007669"/>
    <property type="project" value="UniProtKB-KW"/>
</dbReference>
<evidence type="ECO:0000313" key="14">
    <source>
        <dbReference type="EnsemblMetazoa" id="CPIJ003813-PA"/>
    </source>
</evidence>
<name>B0W9K2_CULQU</name>
<keyword evidence="8 12" id="KW-0406">Ion transport</keyword>
<comment type="subcellular location">
    <subcellularLocation>
        <location evidence="1">Membrane</location>
        <topology evidence="1">Multi-pass membrane protein</topology>
    </subcellularLocation>
</comment>
<dbReference type="AlphaFoldDB" id="B0W9K2"/>
<comment type="similarity">
    <text evidence="2 12">Belongs to the amiloride-sensitive sodium channel (TC 1.A.6) family.</text>
</comment>
<dbReference type="EnsemblMetazoa" id="CPIJ003813-RA">
    <property type="protein sequence ID" value="CPIJ003813-PA"/>
    <property type="gene ID" value="CPIJ003813"/>
</dbReference>